<comment type="similarity">
    <text evidence="1">Belongs to the acetyltransferase family.</text>
</comment>
<name>A0A9X3EYU4_9BACT</name>
<dbReference type="FunFam" id="3.40.630.30:FF:000064">
    <property type="entry name" value="GNAT family acetyltransferase"/>
    <property type="match status" value="1"/>
</dbReference>
<dbReference type="EMBL" id="JAPNKE010000002">
    <property type="protein sequence ID" value="MCY1012863.1"/>
    <property type="molecule type" value="Genomic_DNA"/>
</dbReference>
<evidence type="ECO:0000256" key="1">
    <source>
        <dbReference type="ARBA" id="ARBA00008694"/>
    </source>
</evidence>
<gene>
    <name evidence="5" type="ORF">OV079_46475</name>
</gene>
<dbReference type="Proteomes" id="UP001150924">
    <property type="component" value="Unassembled WGS sequence"/>
</dbReference>
<dbReference type="Gene3D" id="3.40.630.30">
    <property type="match status" value="1"/>
</dbReference>
<protein>
    <submittedName>
        <fullName evidence="5">GNAT family N-acetyltransferase</fullName>
    </submittedName>
</protein>
<dbReference type="AlphaFoldDB" id="A0A9X3EYU4"/>
<evidence type="ECO:0000256" key="3">
    <source>
        <dbReference type="ARBA" id="ARBA00023315"/>
    </source>
</evidence>
<dbReference type="SUPFAM" id="SSF55729">
    <property type="entry name" value="Acyl-CoA N-acyltransferases (Nat)"/>
    <property type="match status" value="1"/>
</dbReference>
<comment type="caution">
    <text evidence="5">The sequence shown here is derived from an EMBL/GenBank/DDBJ whole genome shotgun (WGS) entry which is preliminary data.</text>
</comment>
<organism evidence="5 6">
    <name type="scientific">Nannocystis pusilla</name>
    <dbReference type="NCBI Taxonomy" id="889268"/>
    <lineage>
        <taxon>Bacteria</taxon>
        <taxon>Pseudomonadati</taxon>
        <taxon>Myxococcota</taxon>
        <taxon>Polyangia</taxon>
        <taxon>Nannocystales</taxon>
        <taxon>Nannocystaceae</taxon>
        <taxon>Nannocystis</taxon>
    </lineage>
</organism>
<accession>A0A9X3EYU4</accession>
<dbReference type="PANTHER" id="PTHR10545:SF29">
    <property type="entry name" value="GH14572P-RELATED"/>
    <property type="match status" value="1"/>
</dbReference>
<evidence type="ECO:0000313" key="5">
    <source>
        <dbReference type="EMBL" id="MCY1012863.1"/>
    </source>
</evidence>
<evidence type="ECO:0000313" key="6">
    <source>
        <dbReference type="Proteomes" id="UP001150924"/>
    </source>
</evidence>
<dbReference type="GO" id="GO:0008080">
    <property type="term" value="F:N-acetyltransferase activity"/>
    <property type="evidence" value="ECO:0007669"/>
    <property type="project" value="UniProtKB-ARBA"/>
</dbReference>
<reference evidence="5" key="1">
    <citation type="submission" date="2022-11" db="EMBL/GenBank/DDBJ databases">
        <title>Minimal conservation of predation-associated metabolite biosynthetic gene clusters underscores biosynthetic potential of Myxococcota including descriptions for ten novel species: Archangium lansinium sp. nov., Myxococcus landrumus sp. nov., Nannocystis bai.</title>
        <authorList>
            <person name="Ahearne A."/>
            <person name="Stevens C."/>
            <person name="Phillips K."/>
        </authorList>
    </citation>
    <scope>NUCLEOTIDE SEQUENCE</scope>
    <source>
        <strain evidence="5">Na p29</strain>
    </source>
</reference>
<dbReference type="PROSITE" id="PS51186">
    <property type="entry name" value="GNAT"/>
    <property type="match status" value="1"/>
</dbReference>
<sequence length="161" mass="17759">MPARLRAAGPADAADIHRLIVDLATYEREPDAVEVTVDTLRDQLASERPPFECLLAEDDDGAVVGFALYFHNYSTWRGRPGLYLEDLFVDPAARGRGIGKQLLVRLAQLAVERGCARMDWAVLDWNAPAIAFYESLGARAVADWTIFRLTGPALSDLARTT</sequence>
<dbReference type="CDD" id="cd04301">
    <property type="entry name" value="NAT_SF"/>
    <property type="match status" value="1"/>
</dbReference>
<evidence type="ECO:0000259" key="4">
    <source>
        <dbReference type="PROSITE" id="PS51186"/>
    </source>
</evidence>
<keyword evidence="6" id="KW-1185">Reference proteome</keyword>
<keyword evidence="2" id="KW-0808">Transferase</keyword>
<dbReference type="Pfam" id="PF00583">
    <property type="entry name" value="Acetyltransf_1"/>
    <property type="match status" value="1"/>
</dbReference>
<proteinExistence type="inferred from homology"/>
<dbReference type="InterPro" id="IPR000182">
    <property type="entry name" value="GNAT_dom"/>
</dbReference>
<feature type="domain" description="N-acetyltransferase" evidence="4">
    <location>
        <begin position="3"/>
        <end position="152"/>
    </location>
</feature>
<evidence type="ECO:0000256" key="2">
    <source>
        <dbReference type="ARBA" id="ARBA00022679"/>
    </source>
</evidence>
<dbReference type="InterPro" id="IPR051016">
    <property type="entry name" value="Diverse_Substrate_AcTransf"/>
</dbReference>
<dbReference type="RefSeq" id="WP_267776412.1">
    <property type="nucleotide sequence ID" value="NZ_CP185339.1"/>
</dbReference>
<dbReference type="PANTHER" id="PTHR10545">
    <property type="entry name" value="DIAMINE N-ACETYLTRANSFERASE"/>
    <property type="match status" value="1"/>
</dbReference>
<keyword evidence="3" id="KW-0012">Acyltransferase</keyword>
<dbReference type="InterPro" id="IPR016181">
    <property type="entry name" value="Acyl_CoA_acyltransferase"/>
</dbReference>